<feature type="region of interest" description="Disordered" evidence="1">
    <location>
        <begin position="95"/>
        <end position="115"/>
    </location>
</feature>
<sequence>MAEWSAERAGGVGEAGGEAEAEAEVEAEVEAECQRGRAEGKAATTTTTTVRKGKAPRLAADSFAERPVAVSSAAAQERAVAYERGTVFGRGTAYERSALQLPPPPSPPPPLSPFGLLPSDVLADVAGNFLDADQVADPVFGELSTPCTFGVDAWPQLLEPPGELDGQWGYDEFMNDAPPWNGS</sequence>
<dbReference type="AlphaFoldDB" id="A0A8E2EX17"/>
<organism evidence="2 3">
    <name type="scientific">Glonium stellatum</name>
    <dbReference type="NCBI Taxonomy" id="574774"/>
    <lineage>
        <taxon>Eukaryota</taxon>
        <taxon>Fungi</taxon>
        <taxon>Dikarya</taxon>
        <taxon>Ascomycota</taxon>
        <taxon>Pezizomycotina</taxon>
        <taxon>Dothideomycetes</taxon>
        <taxon>Pleosporomycetidae</taxon>
        <taxon>Gloniales</taxon>
        <taxon>Gloniaceae</taxon>
        <taxon>Glonium</taxon>
    </lineage>
</organism>
<feature type="compositionally biased region" description="Pro residues" evidence="1">
    <location>
        <begin position="101"/>
        <end position="112"/>
    </location>
</feature>
<keyword evidence="3" id="KW-1185">Reference proteome</keyword>
<gene>
    <name evidence="2" type="ORF">AOQ84DRAFT_223807</name>
</gene>
<name>A0A8E2EX17_9PEZI</name>
<evidence type="ECO:0000313" key="3">
    <source>
        <dbReference type="Proteomes" id="UP000250140"/>
    </source>
</evidence>
<proteinExistence type="predicted"/>
<dbReference type="Proteomes" id="UP000250140">
    <property type="component" value="Unassembled WGS sequence"/>
</dbReference>
<protein>
    <submittedName>
        <fullName evidence="2">Uncharacterized protein</fullName>
    </submittedName>
</protein>
<dbReference type="EMBL" id="KV750069">
    <property type="protein sequence ID" value="OCL06460.1"/>
    <property type="molecule type" value="Genomic_DNA"/>
</dbReference>
<accession>A0A8E2EX17</accession>
<feature type="compositionally biased region" description="Low complexity" evidence="1">
    <location>
        <begin position="41"/>
        <end position="50"/>
    </location>
</feature>
<feature type="region of interest" description="Disordered" evidence="1">
    <location>
        <begin position="1"/>
        <end position="54"/>
    </location>
</feature>
<reference evidence="2 3" key="1">
    <citation type="journal article" date="2016" name="Nat. Commun.">
        <title>Ectomycorrhizal ecology is imprinted in the genome of the dominant symbiotic fungus Cenococcum geophilum.</title>
        <authorList>
            <consortium name="DOE Joint Genome Institute"/>
            <person name="Peter M."/>
            <person name="Kohler A."/>
            <person name="Ohm R.A."/>
            <person name="Kuo A."/>
            <person name="Krutzmann J."/>
            <person name="Morin E."/>
            <person name="Arend M."/>
            <person name="Barry K.W."/>
            <person name="Binder M."/>
            <person name="Choi C."/>
            <person name="Clum A."/>
            <person name="Copeland A."/>
            <person name="Grisel N."/>
            <person name="Haridas S."/>
            <person name="Kipfer T."/>
            <person name="LaButti K."/>
            <person name="Lindquist E."/>
            <person name="Lipzen A."/>
            <person name="Maire R."/>
            <person name="Meier B."/>
            <person name="Mihaltcheva S."/>
            <person name="Molinier V."/>
            <person name="Murat C."/>
            <person name="Poggeler S."/>
            <person name="Quandt C.A."/>
            <person name="Sperisen C."/>
            <person name="Tritt A."/>
            <person name="Tisserant E."/>
            <person name="Crous P.W."/>
            <person name="Henrissat B."/>
            <person name="Nehls U."/>
            <person name="Egli S."/>
            <person name="Spatafora J.W."/>
            <person name="Grigoriev I.V."/>
            <person name="Martin F.M."/>
        </authorList>
    </citation>
    <scope>NUCLEOTIDE SEQUENCE [LARGE SCALE GENOMIC DNA]</scope>
    <source>
        <strain evidence="2 3">CBS 207.34</strain>
    </source>
</reference>
<evidence type="ECO:0000256" key="1">
    <source>
        <dbReference type="SAM" id="MobiDB-lite"/>
    </source>
</evidence>
<evidence type="ECO:0000313" key="2">
    <source>
        <dbReference type="EMBL" id="OCL06460.1"/>
    </source>
</evidence>
<feature type="compositionally biased region" description="Acidic residues" evidence="1">
    <location>
        <begin position="17"/>
        <end position="31"/>
    </location>
</feature>